<comment type="subcellular location">
    <subcellularLocation>
        <location evidence="1">Cell membrane</location>
        <topology evidence="1">Multi-pass membrane protein</topology>
    </subcellularLocation>
</comment>
<dbReference type="NCBIfam" id="TIGR00830">
    <property type="entry name" value="PTBA"/>
    <property type="match status" value="1"/>
</dbReference>
<keyword evidence="10 12" id="KW-0472">Membrane</keyword>
<evidence type="ECO:0000256" key="2">
    <source>
        <dbReference type="ARBA" id="ARBA00022448"/>
    </source>
</evidence>
<keyword evidence="9 12" id="KW-1133">Transmembrane helix</keyword>
<dbReference type="STRING" id="1423730.FC75_GL000204"/>
<reference evidence="16 17" key="1">
    <citation type="journal article" date="2015" name="Genome Announc.">
        <title>Expanding the biotechnology potential of lactobacilli through comparative genomics of 213 strains and associated genera.</title>
        <authorList>
            <person name="Sun Z."/>
            <person name="Harris H.M."/>
            <person name="McCann A."/>
            <person name="Guo C."/>
            <person name="Argimon S."/>
            <person name="Zhang W."/>
            <person name="Yang X."/>
            <person name="Jeffery I.B."/>
            <person name="Cooney J.C."/>
            <person name="Kagawa T.F."/>
            <person name="Liu W."/>
            <person name="Song Y."/>
            <person name="Salvetti E."/>
            <person name="Wrobel A."/>
            <person name="Rasinkangas P."/>
            <person name="Parkhill J."/>
            <person name="Rea M.C."/>
            <person name="O'Sullivan O."/>
            <person name="Ritari J."/>
            <person name="Douillard F.P."/>
            <person name="Paul Ross R."/>
            <person name="Yang R."/>
            <person name="Briner A.E."/>
            <person name="Felis G.E."/>
            <person name="de Vos W.M."/>
            <person name="Barrangou R."/>
            <person name="Klaenhammer T.R."/>
            <person name="Caufield P.W."/>
            <person name="Cui Y."/>
            <person name="Zhang H."/>
            <person name="O'Toole P.W."/>
        </authorList>
    </citation>
    <scope>NUCLEOTIDE SEQUENCE [LARGE SCALE GENOMIC DNA]</scope>
    <source>
        <strain evidence="16 17">DSM 22697</strain>
    </source>
</reference>
<keyword evidence="4" id="KW-0762">Sugar transport</keyword>
<dbReference type="OrthoDB" id="9769191at2"/>
<feature type="transmembrane region" description="Helical" evidence="12">
    <location>
        <begin position="147"/>
        <end position="166"/>
    </location>
</feature>
<accession>A0A0R2ERT6</accession>
<evidence type="ECO:0000313" key="16">
    <source>
        <dbReference type="EMBL" id="KRN19106.1"/>
    </source>
</evidence>
<feature type="domain" description="PTS EIIB type-1" evidence="14">
    <location>
        <begin position="5"/>
        <end position="87"/>
    </location>
</feature>
<feature type="transmembrane region" description="Helical" evidence="12">
    <location>
        <begin position="389"/>
        <end position="410"/>
    </location>
</feature>
<dbReference type="InterPro" id="IPR013013">
    <property type="entry name" value="PTS_EIIC_1"/>
</dbReference>
<dbReference type="AlphaFoldDB" id="A0A0R2ERT6"/>
<dbReference type="GO" id="GO:0015771">
    <property type="term" value="P:trehalose transport"/>
    <property type="evidence" value="ECO:0007669"/>
    <property type="project" value="TreeGrafter"/>
</dbReference>
<dbReference type="GO" id="GO:0005886">
    <property type="term" value="C:plasma membrane"/>
    <property type="evidence" value="ECO:0007669"/>
    <property type="project" value="UniProtKB-SubCell"/>
</dbReference>
<evidence type="ECO:0000256" key="5">
    <source>
        <dbReference type="ARBA" id="ARBA00022679"/>
    </source>
</evidence>
<feature type="transmembrane region" description="Helical" evidence="12">
    <location>
        <begin position="286"/>
        <end position="307"/>
    </location>
</feature>
<evidence type="ECO:0000256" key="3">
    <source>
        <dbReference type="ARBA" id="ARBA00022475"/>
    </source>
</evidence>
<evidence type="ECO:0000259" key="13">
    <source>
        <dbReference type="PROSITE" id="PS51093"/>
    </source>
</evidence>
<dbReference type="InterPro" id="IPR001127">
    <property type="entry name" value="PTS_EIIA_1_perm"/>
</dbReference>
<evidence type="ECO:0000259" key="14">
    <source>
        <dbReference type="PROSITE" id="PS51098"/>
    </source>
</evidence>
<dbReference type="PANTHER" id="PTHR30175">
    <property type="entry name" value="PHOSPHOTRANSFERASE SYSTEM TRANSPORT PROTEIN"/>
    <property type="match status" value="1"/>
</dbReference>
<sequence length="626" mass="65451">MMDNHTLASAIVADLGGKQNITNYLHCVTRLRFSLADGSKADMAAIGKLQGVLGAKFQNNQYQVVIGPNVSEVYDAVVDVIGADQKTAPAIASAAAQKRKLSANVIFTAITDIFSPILPALVAGGILKGILAIVVTIAPVLAKNSTYALFSLISDVPFYFLPFLLAVSSARKFKLNEFLGLCMAGALLYPTFTATIASGKSGLSLFGLTIPTFTYSTSVFPVILGVGLMAIVYHFIDRYVPEVLKMVVVPALTLAIAVPIAMWILAPLGAYGGQYLATGIVWLFKKAGLLAGFLLGFFMPLIVLTGMHQSTSPIQIQNIATLGYDYLLPISFCHNMAEAGAAFGAALRMKDKEMRSAAMSTSFSAFLGISEPALYTVNVVNKTPFISAMIANGIGGALTVIFSVKCYAFVMPGITSLPVYAKAGNLMNMVWIVVCIAATFLLSAVLSFALGHKISQHSAVEQAQAKTAGQTALNDQTLAMPVDGNLIPLSQVPDATFAAGTIGAGFAVEPTDGIVVSPIAGKITNIFSTKHAITIEGEGGINVLIHMGIDTVELKGAPFTLHVAEGDTVAAGQALADMDLDAIKDHGKNADVIVVFPELPKNVTLSVAAATGPKNASATIGDLVLA</sequence>
<dbReference type="PATRIC" id="fig|1423730.4.peg.216"/>
<dbReference type="InterPro" id="IPR050558">
    <property type="entry name" value="PTS_Sugar-Specific_Components"/>
</dbReference>
<dbReference type="PROSITE" id="PS51093">
    <property type="entry name" value="PTS_EIIA_TYPE_1"/>
    <property type="match status" value="1"/>
</dbReference>
<dbReference type="PROSITE" id="PS51103">
    <property type="entry name" value="PTS_EIIC_TYPE_1"/>
    <property type="match status" value="1"/>
</dbReference>
<protein>
    <submittedName>
        <fullName evidence="16">PTS system beta-glucoside-specific EIIBCA component</fullName>
    </submittedName>
</protein>
<dbReference type="SUPFAM" id="SSF55604">
    <property type="entry name" value="Glucose permease domain IIB"/>
    <property type="match status" value="1"/>
</dbReference>
<organism evidence="16 17">
    <name type="scientific">Lacticaseibacillus camelliae DSM 22697 = JCM 13995</name>
    <dbReference type="NCBI Taxonomy" id="1423730"/>
    <lineage>
        <taxon>Bacteria</taxon>
        <taxon>Bacillati</taxon>
        <taxon>Bacillota</taxon>
        <taxon>Bacilli</taxon>
        <taxon>Lactobacillales</taxon>
        <taxon>Lactobacillaceae</taxon>
        <taxon>Lacticaseibacillus</taxon>
    </lineage>
</organism>
<dbReference type="Gene3D" id="3.30.1360.60">
    <property type="entry name" value="Glucose permease domain IIB"/>
    <property type="match status" value="1"/>
</dbReference>
<evidence type="ECO:0000313" key="17">
    <source>
        <dbReference type="Proteomes" id="UP000050865"/>
    </source>
</evidence>
<dbReference type="CDD" id="cd00212">
    <property type="entry name" value="PTS_IIB_glc"/>
    <property type="match status" value="1"/>
</dbReference>
<dbReference type="FunFam" id="3.30.1360.60:FF:000001">
    <property type="entry name" value="PTS system glucose-specific IIBC component PtsG"/>
    <property type="match status" value="1"/>
</dbReference>
<evidence type="ECO:0000259" key="15">
    <source>
        <dbReference type="PROSITE" id="PS51103"/>
    </source>
</evidence>
<dbReference type="RefSeq" id="WP_156314409.1">
    <property type="nucleotide sequence ID" value="NZ_BBAJ01000048.1"/>
</dbReference>
<feature type="active site" description="Phosphocysteine intermediate; for EIIB activity" evidence="11">
    <location>
        <position position="27"/>
    </location>
</feature>
<dbReference type="GO" id="GO:0009401">
    <property type="term" value="P:phosphoenolpyruvate-dependent sugar phosphotransferase system"/>
    <property type="evidence" value="ECO:0007669"/>
    <property type="project" value="UniProtKB-KW"/>
</dbReference>
<dbReference type="Pfam" id="PF00358">
    <property type="entry name" value="PTS_EIIA_1"/>
    <property type="match status" value="1"/>
</dbReference>
<feature type="transmembrane region" description="Helical" evidence="12">
    <location>
        <begin position="243"/>
        <end position="266"/>
    </location>
</feature>
<evidence type="ECO:0000256" key="11">
    <source>
        <dbReference type="PROSITE-ProRule" id="PRU00421"/>
    </source>
</evidence>
<evidence type="ECO:0000256" key="1">
    <source>
        <dbReference type="ARBA" id="ARBA00004651"/>
    </source>
</evidence>
<evidence type="ECO:0000256" key="6">
    <source>
        <dbReference type="ARBA" id="ARBA00022683"/>
    </source>
</evidence>
<feature type="domain" description="PTS EIIA type-1" evidence="13">
    <location>
        <begin position="494"/>
        <end position="598"/>
    </location>
</feature>
<keyword evidence="5" id="KW-0808">Transferase</keyword>
<name>A0A0R2ERT6_9LACO</name>
<dbReference type="InterPro" id="IPR036878">
    <property type="entry name" value="Glu_permease_IIB"/>
</dbReference>
<feature type="domain" description="PTS EIIC type-1" evidence="15">
    <location>
        <begin position="108"/>
        <end position="464"/>
    </location>
</feature>
<dbReference type="PANTHER" id="PTHR30175:SF1">
    <property type="entry name" value="PTS SYSTEM ARBUTIN-, CELLOBIOSE-, AND SALICIN-SPECIFIC EIIBC COMPONENT-RELATED"/>
    <property type="match status" value="1"/>
</dbReference>
<evidence type="ECO:0000256" key="9">
    <source>
        <dbReference type="ARBA" id="ARBA00022989"/>
    </source>
</evidence>
<feature type="transmembrane region" description="Helical" evidence="12">
    <location>
        <begin position="178"/>
        <end position="198"/>
    </location>
</feature>
<dbReference type="PROSITE" id="PS51098">
    <property type="entry name" value="PTS_EIIB_TYPE_1"/>
    <property type="match status" value="1"/>
</dbReference>
<keyword evidence="7 12" id="KW-0812">Transmembrane</keyword>
<feature type="transmembrane region" description="Helical" evidence="12">
    <location>
        <begin position="430"/>
        <end position="450"/>
    </location>
</feature>
<dbReference type="InterPro" id="IPR003352">
    <property type="entry name" value="PTS_EIIC"/>
</dbReference>
<feature type="transmembrane region" description="Helical" evidence="12">
    <location>
        <begin position="117"/>
        <end position="141"/>
    </location>
</feature>
<dbReference type="GO" id="GO:0090589">
    <property type="term" value="F:protein-phosphocysteine-trehalose phosphotransferase system transporter activity"/>
    <property type="evidence" value="ECO:0007669"/>
    <property type="project" value="TreeGrafter"/>
</dbReference>
<comment type="caution">
    <text evidence="16">The sequence shown here is derived from an EMBL/GenBank/DDBJ whole genome shotgun (WGS) entry which is preliminary data.</text>
</comment>
<evidence type="ECO:0000256" key="7">
    <source>
        <dbReference type="ARBA" id="ARBA00022692"/>
    </source>
</evidence>
<evidence type="ECO:0000256" key="4">
    <source>
        <dbReference type="ARBA" id="ARBA00022597"/>
    </source>
</evidence>
<dbReference type="Pfam" id="PF02378">
    <property type="entry name" value="PTS_EIIC"/>
    <property type="match status" value="1"/>
</dbReference>
<dbReference type="Gene3D" id="2.70.70.10">
    <property type="entry name" value="Glucose Permease (Domain IIA)"/>
    <property type="match status" value="1"/>
</dbReference>
<keyword evidence="2" id="KW-0813">Transport</keyword>
<keyword evidence="8" id="KW-0418">Kinase</keyword>
<dbReference type="SUPFAM" id="SSF51261">
    <property type="entry name" value="Duplicated hybrid motif"/>
    <property type="match status" value="1"/>
</dbReference>
<dbReference type="InterPro" id="IPR001996">
    <property type="entry name" value="PTS_IIB_1"/>
</dbReference>
<keyword evidence="6" id="KW-0598">Phosphotransferase system</keyword>
<proteinExistence type="predicted"/>
<evidence type="ECO:0000256" key="12">
    <source>
        <dbReference type="SAM" id="Phobius"/>
    </source>
</evidence>
<keyword evidence="3" id="KW-1003">Cell membrane</keyword>
<dbReference type="GO" id="GO:0008982">
    <property type="term" value="F:protein-N(PI)-phosphohistidine-sugar phosphotransferase activity"/>
    <property type="evidence" value="ECO:0007669"/>
    <property type="project" value="InterPro"/>
</dbReference>
<dbReference type="PROSITE" id="PS01035">
    <property type="entry name" value="PTS_EIIB_TYPE_1_CYS"/>
    <property type="match status" value="1"/>
</dbReference>
<dbReference type="InterPro" id="IPR018113">
    <property type="entry name" value="PTrfase_EIIB_Cys"/>
</dbReference>
<dbReference type="InterPro" id="IPR011055">
    <property type="entry name" value="Dup_hybrid_motif"/>
</dbReference>
<dbReference type="PROSITE" id="PS00371">
    <property type="entry name" value="PTS_EIIA_TYPE_1_HIS"/>
    <property type="match status" value="1"/>
</dbReference>
<evidence type="ECO:0000256" key="10">
    <source>
        <dbReference type="ARBA" id="ARBA00023136"/>
    </source>
</evidence>
<feature type="transmembrane region" description="Helical" evidence="12">
    <location>
        <begin position="218"/>
        <end position="236"/>
    </location>
</feature>
<dbReference type="Pfam" id="PF00367">
    <property type="entry name" value="PTS_EIIB"/>
    <property type="match status" value="1"/>
</dbReference>
<gene>
    <name evidence="16" type="ORF">FC75_GL000204</name>
</gene>
<evidence type="ECO:0000256" key="8">
    <source>
        <dbReference type="ARBA" id="ARBA00022777"/>
    </source>
</evidence>
<dbReference type="Proteomes" id="UP000050865">
    <property type="component" value="Unassembled WGS sequence"/>
</dbReference>
<keyword evidence="17" id="KW-1185">Reference proteome</keyword>
<dbReference type="GO" id="GO:0016301">
    <property type="term" value="F:kinase activity"/>
    <property type="evidence" value="ECO:0007669"/>
    <property type="project" value="UniProtKB-KW"/>
</dbReference>
<dbReference type="EMBL" id="AYZJ01000077">
    <property type="protein sequence ID" value="KRN19106.1"/>
    <property type="molecule type" value="Genomic_DNA"/>
</dbReference>